<dbReference type="AlphaFoldDB" id="A0A4R5M1Z8"/>
<accession>A0A4R5M1Z8</accession>
<gene>
    <name evidence="1" type="ORF">EYW47_31030</name>
</gene>
<organism evidence="1 2">
    <name type="scientific">Paraburkholderia silviterrae</name>
    <dbReference type="NCBI Taxonomy" id="2528715"/>
    <lineage>
        <taxon>Bacteria</taxon>
        <taxon>Pseudomonadati</taxon>
        <taxon>Pseudomonadota</taxon>
        <taxon>Betaproteobacteria</taxon>
        <taxon>Burkholderiales</taxon>
        <taxon>Burkholderiaceae</taxon>
        <taxon>Paraburkholderia</taxon>
    </lineage>
</organism>
<evidence type="ECO:0000313" key="1">
    <source>
        <dbReference type="EMBL" id="TDG19421.1"/>
    </source>
</evidence>
<dbReference type="RefSeq" id="WP_133198628.1">
    <property type="nucleotide sequence ID" value="NZ_JBHUCW010000049.1"/>
</dbReference>
<proteinExistence type="predicted"/>
<evidence type="ECO:0000313" key="2">
    <source>
        <dbReference type="Proteomes" id="UP000295722"/>
    </source>
</evidence>
<name>A0A4R5M1Z8_9BURK</name>
<dbReference type="EMBL" id="SMRP01000022">
    <property type="protein sequence ID" value="TDG19421.1"/>
    <property type="molecule type" value="Genomic_DNA"/>
</dbReference>
<dbReference type="Proteomes" id="UP000295722">
    <property type="component" value="Unassembled WGS sequence"/>
</dbReference>
<reference evidence="1 2" key="1">
    <citation type="submission" date="2019-03" db="EMBL/GenBank/DDBJ databases">
        <title>Paraburkholderia sp. 4M-K11, isolated from subtropical forest soil.</title>
        <authorList>
            <person name="Gao Z.-H."/>
            <person name="Qiu L.-H."/>
        </authorList>
    </citation>
    <scope>NUCLEOTIDE SEQUENCE [LARGE SCALE GENOMIC DNA]</scope>
    <source>
        <strain evidence="1 2">4M-K11</strain>
    </source>
</reference>
<sequence length="85" mass="8701">MPAALPEWPFTEVLPLTVPGALPDCASTEVPPLAPFTVCWLPPLIVAIAPLAPSVPPVAPVAELAAATEPGDAPVNLWTCVQVGK</sequence>
<keyword evidence="2" id="KW-1185">Reference proteome</keyword>
<comment type="caution">
    <text evidence="1">The sequence shown here is derived from an EMBL/GenBank/DDBJ whole genome shotgun (WGS) entry which is preliminary data.</text>
</comment>
<protein>
    <submittedName>
        <fullName evidence="1">Uncharacterized protein</fullName>
    </submittedName>
</protein>